<dbReference type="Pfam" id="PF00091">
    <property type="entry name" value="Tubulin"/>
    <property type="match status" value="1"/>
</dbReference>
<evidence type="ECO:0000256" key="1">
    <source>
        <dbReference type="ARBA" id="ARBA00022741"/>
    </source>
</evidence>
<dbReference type="PANTHER" id="PTHR30314:SF3">
    <property type="entry name" value="MITOCHONDRIAL DIVISION PROTEIN FSZA"/>
    <property type="match status" value="1"/>
</dbReference>
<feature type="domain" description="Tubulin/FtsZ GTPase" evidence="3">
    <location>
        <begin position="17"/>
        <end position="120"/>
    </location>
</feature>
<name>T1A8W8_9ZZZZ</name>
<dbReference type="EMBL" id="AUZX01008986">
    <property type="protein sequence ID" value="EQD53462.1"/>
    <property type="molecule type" value="Genomic_DNA"/>
</dbReference>
<reference evidence="4" key="2">
    <citation type="journal article" date="2014" name="ISME J.">
        <title>Microbial stratification in low pH oxic and suboxic macroscopic growths along an acid mine drainage.</title>
        <authorList>
            <person name="Mendez-Garcia C."/>
            <person name="Mesa V."/>
            <person name="Sprenger R.R."/>
            <person name="Richter M."/>
            <person name="Diez M.S."/>
            <person name="Solano J."/>
            <person name="Bargiela R."/>
            <person name="Golyshina O.V."/>
            <person name="Manteca A."/>
            <person name="Ramos J.L."/>
            <person name="Gallego J.R."/>
            <person name="Llorente I."/>
            <person name="Martins Dos Santos V.A."/>
            <person name="Jensen O.N."/>
            <person name="Pelaez A.I."/>
            <person name="Sanchez J."/>
            <person name="Ferrer M."/>
        </authorList>
    </citation>
    <scope>NUCLEOTIDE SEQUENCE</scope>
</reference>
<dbReference type="GO" id="GO:0051301">
    <property type="term" value="P:cell division"/>
    <property type="evidence" value="ECO:0007669"/>
    <property type="project" value="UniProtKB-KW"/>
</dbReference>
<keyword evidence="4" id="KW-0131">Cell cycle</keyword>
<evidence type="ECO:0000256" key="2">
    <source>
        <dbReference type="ARBA" id="ARBA00023134"/>
    </source>
</evidence>
<evidence type="ECO:0000313" key="4">
    <source>
        <dbReference type="EMBL" id="EQD53462.1"/>
    </source>
</evidence>
<dbReference type="InterPro" id="IPR045061">
    <property type="entry name" value="FtsZ/CetZ"/>
</dbReference>
<keyword evidence="2" id="KW-0342">GTP-binding</keyword>
<organism evidence="4">
    <name type="scientific">mine drainage metagenome</name>
    <dbReference type="NCBI Taxonomy" id="410659"/>
    <lineage>
        <taxon>unclassified sequences</taxon>
        <taxon>metagenomes</taxon>
        <taxon>ecological metagenomes</taxon>
    </lineage>
</organism>
<dbReference type="PANTHER" id="PTHR30314">
    <property type="entry name" value="CELL DIVISION PROTEIN FTSZ-RELATED"/>
    <property type="match status" value="1"/>
</dbReference>
<evidence type="ECO:0000259" key="3">
    <source>
        <dbReference type="Pfam" id="PF00091"/>
    </source>
</evidence>
<dbReference type="InterPro" id="IPR003008">
    <property type="entry name" value="Tubulin_FtsZ_GTPase"/>
</dbReference>
<comment type="caution">
    <text evidence="4">The sequence shown here is derived from an EMBL/GenBank/DDBJ whole genome shotgun (WGS) entry which is preliminary data.</text>
</comment>
<dbReference type="InterPro" id="IPR036525">
    <property type="entry name" value="Tubulin/FtsZ_GTPase_sf"/>
</dbReference>
<keyword evidence="4" id="KW-0132">Cell division</keyword>
<gene>
    <name evidence="4" type="ORF">B1A_12376</name>
</gene>
<keyword evidence="1" id="KW-0547">Nucleotide-binding</keyword>
<dbReference type="GO" id="GO:0005737">
    <property type="term" value="C:cytoplasm"/>
    <property type="evidence" value="ECO:0007669"/>
    <property type="project" value="TreeGrafter"/>
</dbReference>
<accession>T1A8W8</accession>
<dbReference type="GO" id="GO:0032153">
    <property type="term" value="C:cell division site"/>
    <property type="evidence" value="ECO:0007669"/>
    <property type="project" value="TreeGrafter"/>
</dbReference>
<protein>
    <submittedName>
        <fullName evidence="4">Cell division protein FtsZ</fullName>
    </submittedName>
</protein>
<dbReference type="GO" id="GO:0005525">
    <property type="term" value="F:GTP binding"/>
    <property type="evidence" value="ECO:0007669"/>
    <property type="project" value="UniProtKB-KW"/>
</dbReference>
<feature type="non-terminal residue" evidence="4">
    <location>
        <position position="120"/>
    </location>
</feature>
<dbReference type="Gene3D" id="3.40.50.1440">
    <property type="entry name" value="Tubulin/FtsZ, GTPase domain"/>
    <property type="match status" value="1"/>
</dbReference>
<proteinExistence type="predicted"/>
<reference evidence="4" key="1">
    <citation type="submission" date="2013-08" db="EMBL/GenBank/DDBJ databases">
        <authorList>
            <person name="Mendez C."/>
            <person name="Richter M."/>
            <person name="Ferrer M."/>
            <person name="Sanchez J."/>
        </authorList>
    </citation>
    <scope>NUCLEOTIDE SEQUENCE</scope>
</reference>
<dbReference type="GO" id="GO:0003924">
    <property type="term" value="F:GTPase activity"/>
    <property type="evidence" value="ECO:0007669"/>
    <property type="project" value="InterPro"/>
</dbReference>
<dbReference type="SUPFAM" id="SSF52490">
    <property type="entry name" value="Tubulin nucleotide-binding domain-like"/>
    <property type="match status" value="1"/>
</dbReference>
<sequence>MDDTLDWAKLGALPTFAVVGLGGAGSDAVRDLVDLGMPPLVHPLAINTDAQHLLGLGLDERILIGQRELKGRGSGGDRGGVLRAAVESREEILRRLRKYEVVFLLAGLGGGTGSTLLPYL</sequence>
<dbReference type="AlphaFoldDB" id="T1A8W8"/>